<dbReference type="EMBL" id="LT607756">
    <property type="protein sequence ID" value="SCG85566.1"/>
    <property type="molecule type" value="Genomic_DNA"/>
</dbReference>
<name>A0A1D3L1X3_9EURY</name>
<keyword evidence="3" id="KW-1185">Reference proteome</keyword>
<gene>
    <name evidence="2" type="ORF">MCBB_1006</name>
</gene>
<keyword evidence="1" id="KW-1133">Transmembrane helix</keyword>
<evidence type="ECO:0000313" key="3">
    <source>
        <dbReference type="Proteomes" id="UP000094707"/>
    </source>
</evidence>
<protein>
    <submittedName>
        <fullName evidence="2">Energy-converting hydrogenase A, subunit K</fullName>
    </submittedName>
</protein>
<accession>A0A1D3L1X3</accession>
<dbReference type="KEGG" id="mcub:MCBB_1006"/>
<sequence length="86" mass="9692">MEEQEKDTIFFMALAVFGAVLASGLAAFLQWMVVIPLTIAVFLILILTAIQYKKNANHFSENAETWAMVIVLIGFICSFIYLYRPA</sequence>
<feature type="transmembrane region" description="Helical" evidence="1">
    <location>
        <begin position="34"/>
        <end position="52"/>
    </location>
</feature>
<dbReference type="AlphaFoldDB" id="A0A1D3L1X3"/>
<dbReference type="OrthoDB" id="68250at2157"/>
<dbReference type="Proteomes" id="UP000094707">
    <property type="component" value="Chromosome I"/>
</dbReference>
<dbReference type="STRING" id="118062.MCBB_1006"/>
<evidence type="ECO:0000256" key="1">
    <source>
        <dbReference type="SAM" id="Phobius"/>
    </source>
</evidence>
<feature type="transmembrane region" description="Helical" evidence="1">
    <location>
        <begin position="64"/>
        <end position="83"/>
    </location>
</feature>
<feature type="transmembrane region" description="Helical" evidence="1">
    <location>
        <begin position="9"/>
        <end position="28"/>
    </location>
</feature>
<organism evidence="2 3">
    <name type="scientific">Methanobacterium congolense</name>
    <dbReference type="NCBI Taxonomy" id="118062"/>
    <lineage>
        <taxon>Archaea</taxon>
        <taxon>Methanobacteriati</taxon>
        <taxon>Methanobacteriota</taxon>
        <taxon>Methanomada group</taxon>
        <taxon>Methanobacteria</taxon>
        <taxon>Methanobacteriales</taxon>
        <taxon>Methanobacteriaceae</taxon>
        <taxon>Methanobacterium</taxon>
    </lineage>
</organism>
<evidence type="ECO:0000313" key="2">
    <source>
        <dbReference type="EMBL" id="SCG85566.1"/>
    </source>
</evidence>
<dbReference type="RefSeq" id="WP_071906715.1">
    <property type="nucleotide sequence ID" value="NZ_LT607756.1"/>
</dbReference>
<keyword evidence="1" id="KW-0812">Transmembrane</keyword>
<proteinExistence type="predicted"/>
<reference evidence="2 3" key="1">
    <citation type="submission" date="2016-08" db="EMBL/GenBank/DDBJ databases">
        <authorList>
            <person name="Seilhamer J.J."/>
        </authorList>
    </citation>
    <scope>NUCLEOTIDE SEQUENCE [LARGE SCALE GENOMIC DNA]</scope>
    <source>
        <strain evidence="2">Buetzberg</strain>
    </source>
</reference>
<keyword evidence="1" id="KW-0472">Membrane</keyword>
<dbReference type="GeneID" id="30411854"/>